<accession>A0A7K0BXE1</accession>
<keyword evidence="2" id="KW-0719">Serine esterase</keyword>
<feature type="chain" id="PRO_5039281211" evidence="8">
    <location>
        <begin position="22"/>
        <end position="530"/>
    </location>
</feature>
<dbReference type="EMBL" id="WEGH01000002">
    <property type="protein sequence ID" value="MQY05839.1"/>
    <property type="molecule type" value="Genomic_DNA"/>
</dbReference>
<evidence type="ECO:0000256" key="6">
    <source>
        <dbReference type="ARBA" id="ARBA00022837"/>
    </source>
</evidence>
<evidence type="ECO:0000256" key="2">
    <source>
        <dbReference type="ARBA" id="ARBA00022487"/>
    </source>
</evidence>
<keyword evidence="4 8" id="KW-0732">Signal</keyword>
<gene>
    <name evidence="9" type="ORF">ACRB68_39160</name>
</gene>
<evidence type="ECO:0000256" key="1">
    <source>
        <dbReference type="ARBA" id="ARBA00006249"/>
    </source>
</evidence>
<comment type="caution">
    <text evidence="9">The sequence shown here is derived from an EMBL/GenBank/DDBJ whole genome shotgun (WGS) entry which is preliminary data.</text>
</comment>
<dbReference type="Proteomes" id="UP000487268">
    <property type="component" value="Unassembled WGS sequence"/>
</dbReference>
<proteinExistence type="inferred from homology"/>
<dbReference type="InterPro" id="IPR011118">
    <property type="entry name" value="Tannase/feruloyl_esterase"/>
</dbReference>
<sequence>MRWRILSSALALMMVMTGLSAVTAEAAAPSCRELVREYGDARVTEAAEVAATGGQPAYCEVRGTAGSKIGFRLRLPLGTYAGRYVQFGCHGLCGVQLPPDRFPRCGPGGLDGDAAVAVTDDGHTGAGPFPVNIMDGTWAAHDQQARDDYFYRAPHAVSVASKRVIAEFYGAPPKRSYFDGCSTGGREALLLAQRYPDDFDGIVAGAPAQDMSALFGVYFTWLARVNDGPDGRPVLTPAKLPALHAAVLKSCDRLDGLTDGQIDDPRTCTYDPVRLQCPPDTDRPDCLTPAQVAVARRLYDGPRDPHGRRLYPGWASRGSELGWEGSSVAGPYGTIAPLADNYLKYAGYPIGTPHSSVAQFRFTAAELRRLTAEGAKGNAMSLDLDRFRRRGGKLVLWHGWADQSIPAVGTLDYYARLARRNGGLAATRTWARAFLAPTMYHCGLGGYRLQTFDPLPGLMDWVERGTAPDKVVASGTDEHGAARTRPVFAYPLRARYDGTGSVNDAANFVPAAGRPTRDIIRWAGEYLYTR</sequence>
<dbReference type="SUPFAM" id="SSF53474">
    <property type="entry name" value="alpha/beta-Hydrolases"/>
    <property type="match status" value="1"/>
</dbReference>
<dbReference type="RefSeq" id="WP_153534122.1">
    <property type="nucleotide sequence ID" value="NZ_WEGH01000002.1"/>
</dbReference>
<name>A0A7K0BXE1_9ACTN</name>
<dbReference type="OrthoDB" id="176867at2"/>
<evidence type="ECO:0000313" key="10">
    <source>
        <dbReference type="Proteomes" id="UP000487268"/>
    </source>
</evidence>
<comment type="similarity">
    <text evidence="1">Belongs to the tannase family.</text>
</comment>
<organism evidence="9 10">
    <name type="scientific">Actinomadura macrotermitis</name>
    <dbReference type="NCBI Taxonomy" id="2585200"/>
    <lineage>
        <taxon>Bacteria</taxon>
        <taxon>Bacillati</taxon>
        <taxon>Actinomycetota</taxon>
        <taxon>Actinomycetes</taxon>
        <taxon>Streptosporangiales</taxon>
        <taxon>Thermomonosporaceae</taxon>
        <taxon>Actinomadura</taxon>
    </lineage>
</organism>
<protein>
    <submittedName>
        <fullName evidence="9">Mono(2-hydroxyethyl) terephthalate hydrolase</fullName>
        <ecNumber evidence="9">3.1.1.102</ecNumber>
    </submittedName>
</protein>
<dbReference type="AlphaFoldDB" id="A0A7K0BXE1"/>
<dbReference type="PANTHER" id="PTHR33938:SF15">
    <property type="entry name" value="FERULOYL ESTERASE B-RELATED"/>
    <property type="match status" value="1"/>
</dbReference>
<keyword evidence="3" id="KW-0479">Metal-binding</keyword>
<reference evidence="9 10" key="1">
    <citation type="submission" date="2019-10" db="EMBL/GenBank/DDBJ databases">
        <title>Actinomadura rubteroloni sp. nov. and Actinomadura macrotermitis sp. nov., isolated from the gut of fungus growing-termite Macrotermes natalensis.</title>
        <authorList>
            <person name="Benndorf R."/>
            <person name="Martin K."/>
            <person name="Kuefner M."/>
            <person name="De Beer W."/>
            <person name="Kaster A.-K."/>
            <person name="Vollmers J."/>
            <person name="Poulsen M."/>
            <person name="Beemelmanns C."/>
        </authorList>
    </citation>
    <scope>NUCLEOTIDE SEQUENCE [LARGE SCALE GENOMIC DNA]</scope>
    <source>
        <strain evidence="9 10">RB68</strain>
    </source>
</reference>
<dbReference type="GO" id="GO:0046872">
    <property type="term" value="F:metal ion binding"/>
    <property type="evidence" value="ECO:0007669"/>
    <property type="project" value="UniProtKB-KW"/>
</dbReference>
<evidence type="ECO:0000256" key="4">
    <source>
        <dbReference type="ARBA" id="ARBA00022729"/>
    </source>
</evidence>
<keyword evidence="5 9" id="KW-0378">Hydrolase</keyword>
<evidence type="ECO:0000256" key="3">
    <source>
        <dbReference type="ARBA" id="ARBA00022723"/>
    </source>
</evidence>
<dbReference type="PANTHER" id="PTHR33938">
    <property type="entry name" value="FERULOYL ESTERASE B-RELATED"/>
    <property type="match status" value="1"/>
</dbReference>
<dbReference type="EC" id="3.1.1.102" evidence="9"/>
<feature type="signal peptide" evidence="8">
    <location>
        <begin position="1"/>
        <end position="21"/>
    </location>
</feature>
<keyword evidence="6" id="KW-0106">Calcium</keyword>
<dbReference type="GO" id="GO:0052689">
    <property type="term" value="F:carboxylic ester hydrolase activity"/>
    <property type="evidence" value="ECO:0007669"/>
    <property type="project" value="UniProtKB-KW"/>
</dbReference>
<dbReference type="Gene3D" id="3.40.50.1820">
    <property type="entry name" value="alpha/beta hydrolase"/>
    <property type="match status" value="1"/>
</dbReference>
<dbReference type="Pfam" id="PF07519">
    <property type="entry name" value="Tannase"/>
    <property type="match status" value="1"/>
</dbReference>
<evidence type="ECO:0000256" key="8">
    <source>
        <dbReference type="SAM" id="SignalP"/>
    </source>
</evidence>
<keyword evidence="7" id="KW-1015">Disulfide bond</keyword>
<evidence type="ECO:0000256" key="5">
    <source>
        <dbReference type="ARBA" id="ARBA00022801"/>
    </source>
</evidence>
<keyword evidence="10" id="KW-1185">Reference proteome</keyword>
<evidence type="ECO:0000256" key="7">
    <source>
        <dbReference type="ARBA" id="ARBA00023157"/>
    </source>
</evidence>
<dbReference type="InterPro" id="IPR029058">
    <property type="entry name" value="AB_hydrolase_fold"/>
</dbReference>
<evidence type="ECO:0000313" key="9">
    <source>
        <dbReference type="EMBL" id="MQY05839.1"/>
    </source>
</evidence>